<dbReference type="AlphaFoldDB" id="A0A6J4KNB1"/>
<evidence type="ECO:0000313" key="1">
    <source>
        <dbReference type="EMBL" id="CAA9309647.1"/>
    </source>
</evidence>
<name>A0A6J4KNB1_9CYAN</name>
<protein>
    <submittedName>
        <fullName evidence="1">Uncharacterized protein</fullName>
    </submittedName>
</protein>
<accession>A0A6J4KNB1</accession>
<sequence length="56" mass="6311">MGLVILYQALDPGNILLALRIATQNYSWECERLGVRETGSGGDWDNFNFCVLSSFR</sequence>
<proteinExistence type="predicted"/>
<organism evidence="1">
    <name type="scientific">uncultured Microcoleus sp</name>
    <dbReference type="NCBI Taxonomy" id="259945"/>
    <lineage>
        <taxon>Bacteria</taxon>
        <taxon>Bacillati</taxon>
        <taxon>Cyanobacteriota</taxon>
        <taxon>Cyanophyceae</taxon>
        <taxon>Oscillatoriophycideae</taxon>
        <taxon>Oscillatoriales</taxon>
        <taxon>Microcoleaceae</taxon>
        <taxon>Microcoleus</taxon>
        <taxon>environmental samples</taxon>
    </lineage>
</organism>
<gene>
    <name evidence="1" type="ORF">AVDCRST_MAG84-688</name>
</gene>
<dbReference type="EMBL" id="CADCTZ010000101">
    <property type="protein sequence ID" value="CAA9309647.1"/>
    <property type="molecule type" value="Genomic_DNA"/>
</dbReference>
<reference evidence="1" key="1">
    <citation type="submission" date="2020-02" db="EMBL/GenBank/DDBJ databases">
        <authorList>
            <person name="Meier V. D."/>
        </authorList>
    </citation>
    <scope>NUCLEOTIDE SEQUENCE</scope>
    <source>
        <strain evidence="1">AVDCRST_MAG84</strain>
    </source>
</reference>